<dbReference type="InterPro" id="IPR050447">
    <property type="entry name" value="Erg6_SMT_methyltransf"/>
</dbReference>
<dbReference type="PANTHER" id="PTHR44068:SF1">
    <property type="entry name" value="HYPOTHETICAL LOC100005854"/>
    <property type="match status" value="1"/>
</dbReference>
<dbReference type="STRING" id="1073090.A0A1L9SL89"/>
<dbReference type="Pfam" id="PF08241">
    <property type="entry name" value="Methyltransf_11"/>
    <property type="match status" value="1"/>
</dbReference>
<reference evidence="6" key="1">
    <citation type="journal article" date="2017" name="Genome Biol.">
        <title>Comparative genomics reveals high biological diversity and specific adaptations in the industrially and medically important fungal genus Aspergillus.</title>
        <authorList>
            <person name="de Vries R.P."/>
            <person name="Riley R."/>
            <person name="Wiebenga A."/>
            <person name="Aguilar-Osorio G."/>
            <person name="Amillis S."/>
            <person name="Uchima C.A."/>
            <person name="Anderluh G."/>
            <person name="Asadollahi M."/>
            <person name="Askin M."/>
            <person name="Barry K."/>
            <person name="Battaglia E."/>
            <person name="Bayram O."/>
            <person name="Benocci T."/>
            <person name="Braus-Stromeyer S.A."/>
            <person name="Caldana C."/>
            <person name="Canovas D."/>
            <person name="Cerqueira G.C."/>
            <person name="Chen F."/>
            <person name="Chen W."/>
            <person name="Choi C."/>
            <person name="Clum A."/>
            <person name="Dos Santos R.A."/>
            <person name="Damasio A.R."/>
            <person name="Diallinas G."/>
            <person name="Emri T."/>
            <person name="Fekete E."/>
            <person name="Flipphi M."/>
            <person name="Freyberg S."/>
            <person name="Gallo A."/>
            <person name="Gournas C."/>
            <person name="Habgood R."/>
            <person name="Hainaut M."/>
            <person name="Harispe M.L."/>
            <person name="Henrissat B."/>
            <person name="Hilden K.S."/>
            <person name="Hope R."/>
            <person name="Hossain A."/>
            <person name="Karabika E."/>
            <person name="Karaffa L."/>
            <person name="Karanyi Z."/>
            <person name="Krasevec N."/>
            <person name="Kuo A."/>
            <person name="Kusch H."/>
            <person name="LaButti K."/>
            <person name="Lagendijk E.L."/>
            <person name="Lapidus A."/>
            <person name="Levasseur A."/>
            <person name="Lindquist E."/>
            <person name="Lipzen A."/>
            <person name="Logrieco A.F."/>
            <person name="MacCabe A."/>
            <person name="Maekelae M.R."/>
            <person name="Malavazi I."/>
            <person name="Melin P."/>
            <person name="Meyer V."/>
            <person name="Mielnichuk N."/>
            <person name="Miskei M."/>
            <person name="Molnar A.P."/>
            <person name="Mule G."/>
            <person name="Ngan C.Y."/>
            <person name="Orejas M."/>
            <person name="Orosz E."/>
            <person name="Ouedraogo J.P."/>
            <person name="Overkamp K.M."/>
            <person name="Park H.-S."/>
            <person name="Perrone G."/>
            <person name="Piumi F."/>
            <person name="Punt P.J."/>
            <person name="Ram A.F."/>
            <person name="Ramon A."/>
            <person name="Rauscher S."/>
            <person name="Record E."/>
            <person name="Riano-Pachon D.M."/>
            <person name="Robert V."/>
            <person name="Roehrig J."/>
            <person name="Ruller R."/>
            <person name="Salamov A."/>
            <person name="Salih N.S."/>
            <person name="Samson R.A."/>
            <person name="Sandor E."/>
            <person name="Sanguinetti M."/>
            <person name="Schuetze T."/>
            <person name="Sepcic K."/>
            <person name="Shelest E."/>
            <person name="Sherlock G."/>
            <person name="Sophianopoulou V."/>
            <person name="Squina F.M."/>
            <person name="Sun H."/>
            <person name="Susca A."/>
            <person name="Todd R.B."/>
            <person name="Tsang A."/>
            <person name="Unkles S.E."/>
            <person name="van de Wiele N."/>
            <person name="van Rossen-Uffink D."/>
            <person name="Oliveira J.V."/>
            <person name="Vesth T.C."/>
            <person name="Visser J."/>
            <person name="Yu J.-H."/>
            <person name="Zhou M."/>
            <person name="Andersen M.R."/>
            <person name="Archer D.B."/>
            <person name="Baker S.E."/>
            <person name="Benoit I."/>
            <person name="Brakhage A.A."/>
            <person name="Braus G.H."/>
            <person name="Fischer R."/>
            <person name="Frisvad J.C."/>
            <person name="Goldman G.H."/>
            <person name="Houbraken J."/>
            <person name="Oakley B."/>
            <person name="Pocsi I."/>
            <person name="Scazzocchio C."/>
            <person name="Seiboth B."/>
            <person name="vanKuyk P.A."/>
            <person name="Wortman J."/>
            <person name="Dyer P.S."/>
            <person name="Grigoriev I.V."/>
        </authorList>
    </citation>
    <scope>NUCLEOTIDE SEQUENCE [LARGE SCALE GENOMIC DNA]</scope>
    <source>
        <strain evidence="6">CBS 506.65</strain>
    </source>
</reference>
<feature type="transmembrane region" description="Helical" evidence="3">
    <location>
        <begin position="200"/>
        <end position="223"/>
    </location>
</feature>
<evidence type="ECO:0000256" key="1">
    <source>
        <dbReference type="ARBA" id="ARBA00022679"/>
    </source>
</evidence>
<keyword evidence="6" id="KW-1185">Reference proteome</keyword>
<protein>
    <recommendedName>
        <fullName evidence="4">Methyltransferase type 11 domain-containing protein</fullName>
    </recommendedName>
</protein>
<keyword evidence="3" id="KW-0472">Membrane</keyword>
<evidence type="ECO:0000256" key="2">
    <source>
        <dbReference type="ARBA" id="ARBA00038188"/>
    </source>
</evidence>
<dbReference type="CDD" id="cd02440">
    <property type="entry name" value="AdoMet_MTases"/>
    <property type="match status" value="1"/>
</dbReference>
<organism evidence="5 6">
    <name type="scientific">Penicilliopsis zonata CBS 506.65</name>
    <dbReference type="NCBI Taxonomy" id="1073090"/>
    <lineage>
        <taxon>Eukaryota</taxon>
        <taxon>Fungi</taxon>
        <taxon>Dikarya</taxon>
        <taxon>Ascomycota</taxon>
        <taxon>Pezizomycotina</taxon>
        <taxon>Eurotiomycetes</taxon>
        <taxon>Eurotiomycetidae</taxon>
        <taxon>Eurotiales</taxon>
        <taxon>Aspergillaceae</taxon>
        <taxon>Penicilliopsis</taxon>
    </lineage>
</organism>
<comment type="similarity">
    <text evidence="2">Belongs to the class I-like SAM-binding methyltransferase superfamily. Erg6/SMT family.</text>
</comment>
<dbReference type="Gene3D" id="3.40.50.150">
    <property type="entry name" value="Vaccinia Virus protein VP39"/>
    <property type="match status" value="1"/>
</dbReference>
<dbReference type="GO" id="GO:0003838">
    <property type="term" value="F:sterol 24-C-methyltransferase activity"/>
    <property type="evidence" value="ECO:0007669"/>
    <property type="project" value="TreeGrafter"/>
</dbReference>
<dbReference type="InterPro" id="IPR013216">
    <property type="entry name" value="Methyltransf_11"/>
</dbReference>
<dbReference type="Proteomes" id="UP000184188">
    <property type="component" value="Unassembled WGS sequence"/>
</dbReference>
<keyword evidence="3" id="KW-0812">Transmembrane</keyword>
<dbReference type="EMBL" id="KV878340">
    <property type="protein sequence ID" value="OJJ47940.1"/>
    <property type="molecule type" value="Genomic_DNA"/>
</dbReference>
<evidence type="ECO:0000313" key="5">
    <source>
        <dbReference type="EMBL" id="OJJ47940.1"/>
    </source>
</evidence>
<proteinExistence type="inferred from homology"/>
<dbReference type="AlphaFoldDB" id="A0A1L9SL89"/>
<dbReference type="RefSeq" id="XP_022582450.1">
    <property type="nucleotide sequence ID" value="XM_022727161.1"/>
</dbReference>
<dbReference type="PANTHER" id="PTHR44068">
    <property type="entry name" value="ZGC:194242"/>
    <property type="match status" value="1"/>
</dbReference>
<name>A0A1L9SL89_9EURO</name>
<dbReference type="GO" id="GO:0006696">
    <property type="term" value="P:ergosterol biosynthetic process"/>
    <property type="evidence" value="ECO:0007669"/>
    <property type="project" value="TreeGrafter"/>
</dbReference>
<evidence type="ECO:0000256" key="3">
    <source>
        <dbReference type="SAM" id="Phobius"/>
    </source>
</evidence>
<gene>
    <name evidence="5" type="ORF">ASPZODRAFT_1811776</name>
</gene>
<sequence length="239" mass="26732">MEDKLFTSLKLREEEEIVLDAGCGDASVAIYLAGKMKGGRLHAMDVLEGQVSAARKRVTEEMLKKNDEERTEVIVRQGDYHQLPFEDSSLTAIYTIETLVHATDLKRVLGEFYRVLRPGGRVALYEYDHWSGSREAEGMDKVRLYGAISGNEAISGNDRKNGDGQGLGGMLGKVGFVEIQEEDITANVKPLLRFFCYCLYLPYLLVVGLGLEHFFINTVAVVVNYRNPWRYVAVTAVKG</sequence>
<evidence type="ECO:0000313" key="6">
    <source>
        <dbReference type="Proteomes" id="UP000184188"/>
    </source>
</evidence>
<dbReference type="InterPro" id="IPR029063">
    <property type="entry name" value="SAM-dependent_MTases_sf"/>
</dbReference>
<feature type="domain" description="Methyltransferase type 11" evidence="4">
    <location>
        <begin position="19"/>
        <end position="123"/>
    </location>
</feature>
<dbReference type="GO" id="GO:0005783">
    <property type="term" value="C:endoplasmic reticulum"/>
    <property type="evidence" value="ECO:0007669"/>
    <property type="project" value="TreeGrafter"/>
</dbReference>
<dbReference type="SUPFAM" id="SSF53335">
    <property type="entry name" value="S-adenosyl-L-methionine-dependent methyltransferases"/>
    <property type="match status" value="1"/>
</dbReference>
<keyword evidence="3" id="KW-1133">Transmembrane helix</keyword>
<dbReference type="OrthoDB" id="540004at2759"/>
<evidence type="ECO:0000259" key="4">
    <source>
        <dbReference type="Pfam" id="PF08241"/>
    </source>
</evidence>
<keyword evidence="1" id="KW-0808">Transferase</keyword>
<dbReference type="GeneID" id="34613625"/>
<accession>A0A1L9SL89</accession>
<dbReference type="VEuPathDB" id="FungiDB:ASPZODRAFT_1811776"/>